<organism evidence="3 4">
    <name type="scientific">Phialocephala subalpina</name>
    <dbReference type="NCBI Taxonomy" id="576137"/>
    <lineage>
        <taxon>Eukaryota</taxon>
        <taxon>Fungi</taxon>
        <taxon>Dikarya</taxon>
        <taxon>Ascomycota</taxon>
        <taxon>Pezizomycotina</taxon>
        <taxon>Leotiomycetes</taxon>
        <taxon>Helotiales</taxon>
        <taxon>Mollisiaceae</taxon>
        <taxon>Phialocephala</taxon>
        <taxon>Phialocephala fortinii species complex</taxon>
    </lineage>
</organism>
<dbReference type="GO" id="GO:0008270">
    <property type="term" value="F:zinc ion binding"/>
    <property type="evidence" value="ECO:0007669"/>
    <property type="project" value="UniProtKB-KW"/>
</dbReference>
<proteinExistence type="predicted"/>
<dbReference type="InterPro" id="IPR013087">
    <property type="entry name" value="Znf_C2H2_type"/>
</dbReference>
<dbReference type="Proteomes" id="UP000184330">
    <property type="component" value="Unassembled WGS sequence"/>
</dbReference>
<dbReference type="EMBL" id="FJOG01000018">
    <property type="protein sequence ID" value="CZR61319.1"/>
    <property type="molecule type" value="Genomic_DNA"/>
</dbReference>
<keyword evidence="4" id="KW-1185">Reference proteome</keyword>
<keyword evidence="1" id="KW-0862">Zinc</keyword>
<protein>
    <recommendedName>
        <fullName evidence="2">C2H2-type domain-containing protein</fullName>
    </recommendedName>
</protein>
<dbReference type="Gene3D" id="3.30.160.60">
    <property type="entry name" value="Classic Zinc Finger"/>
    <property type="match status" value="1"/>
</dbReference>
<dbReference type="PROSITE" id="PS00028">
    <property type="entry name" value="ZINC_FINGER_C2H2_1"/>
    <property type="match status" value="1"/>
</dbReference>
<reference evidence="3 4" key="1">
    <citation type="submission" date="2016-03" db="EMBL/GenBank/DDBJ databases">
        <authorList>
            <person name="Ploux O."/>
        </authorList>
    </citation>
    <scope>NUCLEOTIDE SEQUENCE [LARGE SCALE GENOMIC DNA]</scope>
    <source>
        <strain evidence="3 4">UAMH 11012</strain>
    </source>
</reference>
<dbReference type="PROSITE" id="PS50157">
    <property type="entry name" value="ZINC_FINGER_C2H2_2"/>
    <property type="match status" value="1"/>
</dbReference>
<feature type="domain" description="C2H2-type" evidence="2">
    <location>
        <begin position="191"/>
        <end position="216"/>
    </location>
</feature>
<dbReference type="STRING" id="576137.A0A1L7X8G5"/>
<evidence type="ECO:0000256" key="1">
    <source>
        <dbReference type="PROSITE-ProRule" id="PRU00042"/>
    </source>
</evidence>
<keyword evidence="1" id="KW-0863">Zinc-finger</keyword>
<evidence type="ECO:0000313" key="4">
    <source>
        <dbReference type="Proteomes" id="UP000184330"/>
    </source>
</evidence>
<evidence type="ECO:0000259" key="2">
    <source>
        <dbReference type="PROSITE" id="PS50157"/>
    </source>
</evidence>
<evidence type="ECO:0000313" key="3">
    <source>
        <dbReference type="EMBL" id="CZR61319.1"/>
    </source>
</evidence>
<gene>
    <name evidence="3" type="ORF">PAC_11215</name>
</gene>
<name>A0A1L7X8G5_9HELO</name>
<dbReference type="OrthoDB" id="7295497at2759"/>
<keyword evidence="1" id="KW-0479">Metal-binding</keyword>
<accession>A0A1L7X8G5</accession>
<sequence length="259" mass="28066">MPPQMKVTLSSSPTTNARVGRPCSGINTQVEVNAFPWIDASQDDVVFDSSNPTTSWGVDIGGSPVTRPLINPYLDGIVYSSDKSVANAVSNSQNNPWFTNVLGIHDNSMSKENHTKNTNLTCFWPARVGIPVIPTENIIDDLEVSAGFGQGFMLHGIPRAAWGYGDALTCAITVPAPTQLPVPAQPTALHHSCKWPSCNIAFKRRSDLTRHRDTVHFPLQGHFCAIAGCTKASGAGYNRADKVTEHLWKKHGDLGYTKA</sequence>
<dbReference type="AlphaFoldDB" id="A0A1L7X8G5"/>